<accession>A0A2N1IY51</accession>
<organism evidence="1 2">
    <name type="scientific">Pseudomonas monteilii</name>
    <dbReference type="NCBI Taxonomy" id="76759"/>
    <lineage>
        <taxon>Bacteria</taxon>
        <taxon>Pseudomonadati</taxon>
        <taxon>Pseudomonadota</taxon>
        <taxon>Gammaproteobacteria</taxon>
        <taxon>Pseudomonadales</taxon>
        <taxon>Pseudomonadaceae</taxon>
        <taxon>Pseudomonas</taxon>
    </lineage>
</organism>
<evidence type="ECO:0000313" key="1">
    <source>
        <dbReference type="EMBL" id="PKI25666.1"/>
    </source>
</evidence>
<protein>
    <submittedName>
        <fullName evidence="1">Uncharacterized protein</fullName>
    </submittedName>
</protein>
<dbReference type="EMBL" id="PJCG01000003">
    <property type="protein sequence ID" value="PKI25666.1"/>
    <property type="molecule type" value="Genomic_DNA"/>
</dbReference>
<gene>
    <name evidence="1" type="ORF">CXB65_02855</name>
</gene>
<comment type="caution">
    <text evidence="1">The sequence shown here is derived from an EMBL/GenBank/DDBJ whole genome shotgun (WGS) entry which is preliminary data.</text>
</comment>
<reference evidence="1 2" key="1">
    <citation type="submission" date="2017-12" db="EMBL/GenBank/DDBJ databases">
        <title>Isolation and characterization of an aerobic denitrifying Pseudomonas monteilii CY06 from aquaculture ponds.</title>
        <authorList>
            <person name="Ma Q."/>
            <person name="Cai Y."/>
            <person name="He Z."/>
        </authorList>
    </citation>
    <scope>NUCLEOTIDE SEQUENCE [LARGE SCALE GENOMIC DNA]</scope>
    <source>
        <strain evidence="1 2">CY06</strain>
    </source>
</reference>
<dbReference type="Proteomes" id="UP000233399">
    <property type="component" value="Unassembled WGS sequence"/>
</dbReference>
<evidence type="ECO:0000313" key="2">
    <source>
        <dbReference type="Proteomes" id="UP000233399"/>
    </source>
</evidence>
<dbReference type="AlphaFoldDB" id="A0A2N1IY51"/>
<proteinExistence type="predicted"/>
<name>A0A2N1IY51_9PSED</name>
<sequence length="62" mass="6670">MHKTLFTVSVTTLAGILSGVVLHWINLAPLNGPEHAMPTAVSRVSELSANLELSMKLSIKML</sequence>